<evidence type="ECO:0000313" key="3">
    <source>
        <dbReference type="Proteomes" id="UP000214603"/>
    </source>
</evidence>
<evidence type="ECO:0000259" key="1">
    <source>
        <dbReference type="Pfam" id="PF13924"/>
    </source>
</evidence>
<dbReference type="Proteomes" id="UP000214603">
    <property type="component" value="Unassembled WGS sequence"/>
</dbReference>
<accession>A0A225M891</accession>
<organism evidence="2 3">
    <name type="scientific">Candidimonas nitroreducens</name>
    <dbReference type="NCBI Taxonomy" id="683354"/>
    <lineage>
        <taxon>Bacteria</taxon>
        <taxon>Pseudomonadati</taxon>
        <taxon>Pseudomonadota</taxon>
        <taxon>Betaproteobacteria</taxon>
        <taxon>Burkholderiales</taxon>
        <taxon>Alcaligenaceae</taxon>
        <taxon>Candidimonas</taxon>
    </lineage>
</organism>
<gene>
    <name evidence="2" type="ORF">CEY11_16795</name>
</gene>
<keyword evidence="3" id="KW-1185">Reference proteome</keyword>
<protein>
    <recommendedName>
        <fullName evidence="1">Lipocalin-like domain-containing protein</fullName>
    </recommendedName>
</protein>
<dbReference type="AlphaFoldDB" id="A0A225M891"/>
<comment type="caution">
    <text evidence="2">The sequence shown here is derived from an EMBL/GenBank/DDBJ whole genome shotgun (WGS) entry which is preliminary data.</text>
</comment>
<evidence type="ECO:0000313" key="2">
    <source>
        <dbReference type="EMBL" id="OWT57555.1"/>
    </source>
</evidence>
<dbReference type="InterPro" id="IPR024311">
    <property type="entry name" value="Lipocalin-like"/>
</dbReference>
<sequence length="130" mass="14229">MEQTLPIDGIWRLVSSQARDEHGNAIQAPYGTNPIGIITFSQGRMLAAISGREKPSGDAIGPEYSSYGGVFEFDGAVLRVHVDAASDKSRLGGEQVRDVTFETGHMVLTPPLRKYGNRLEQRTLIWAKIS</sequence>
<proteinExistence type="predicted"/>
<dbReference type="Pfam" id="PF13924">
    <property type="entry name" value="Lipocalin_5"/>
    <property type="match status" value="1"/>
</dbReference>
<feature type="domain" description="Lipocalin-like" evidence="1">
    <location>
        <begin position="9"/>
        <end position="129"/>
    </location>
</feature>
<dbReference type="OrthoDB" id="118834at2"/>
<dbReference type="RefSeq" id="WP_088604560.1">
    <property type="nucleotide sequence ID" value="NZ_NJIH01000009.1"/>
</dbReference>
<reference evidence="3" key="1">
    <citation type="submission" date="2017-06" db="EMBL/GenBank/DDBJ databases">
        <title>Herbaspirillum phytohormonus sp. nov., isolated from the root nodule of Robinia pseudoacacia in lead-zinc mine.</title>
        <authorList>
            <person name="Fan M."/>
            <person name="Lin Y."/>
        </authorList>
    </citation>
    <scope>NUCLEOTIDE SEQUENCE [LARGE SCALE GENOMIC DNA]</scope>
    <source>
        <strain evidence="3">SC-089</strain>
    </source>
</reference>
<dbReference type="EMBL" id="NJIH01000009">
    <property type="protein sequence ID" value="OWT57555.1"/>
    <property type="molecule type" value="Genomic_DNA"/>
</dbReference>
<name>A0A225M891_9BURK</name>